<sequence length="93" mass="10089">MPDEYAECRPGQNRCNVDDCADSDEQSSSPLTLPGAALQVTLEGLLLREDERIGPVPFTSGVDQTRRSLWPLPLRCGTPSRGMLPRSSRCGAS</sequence>
<comment type="caution">
    <text evidence="1">The sequence shown here is derived from an EMBL/GenBank/DDBJ whole genome shotgun (WGS) entry which is preliminary data.</text>
</comment>
<accession>A0ABN2IE66</accession>
<dbReference type="Proteomes" id="UP001500280">
    <property type="component" value="Unassembled WGS sequence"/>
</dbReference>
<reference evidence="1 2" key="1">
    <citation type="journal article" date="2019" name="Int. J. Syst. Evol. Microbiol.">
        <title>The Global Catalogue of Microorganisms (GCM) 10K type strain sequencing project: providing services to taxonomists for standard genome sequencing and annotation.</title>
        <authorList>
            <consortium name="The Broad Institute Genomics Platform"/>
            <consortium name="The Broad Institute Genome Sequencing Center for Infectious Disease"/>
            <person name="Wu L."/>
            <person name="Ma J."/>
        </authorList>
    </citation>
    <scope>NUCLEOTIDE SEQUENCE [LARGE SCALE GENOMIC DNA]</scope>
    <source>
        <strain evidence="1 2">JCM 14307</strain>
    </source>
</reference>
<organism evidence="1 2">
    <name type="scientific">Kribbella yunnanensis</name>
    <dbReference type="NCBI Taxonomy" id="190194"/>
    <lineage>
        <taxon>Bacteria</taxon>
        <taxon>Bacillati</taxon>
        <taxon>Actinomycetota</taxon>
        <taxon>Actinomycetes</taxon>
        <taxon>Propionibacteriales</taxon>
        <taxon>Kribbellaceae</taxon>
        <taxon>Kribbella</taxon>
    </lineage>
</organism>
<evidence type="ECO:0000313" key="1">
    <source>
        <dbReference type="EMBL" id="GAA1703109.1"/>
    </source>
</evidence>
<protein>
    <submittedName>
        <fullName evidence="1">Uncharacterized protein</fullName>
    </submittedName>
</protein>
<name>A0ABN2IE66_9ACTN</name>
<dbReference type="EMBL" id="BAAANF010000018">
    <property type="protein sequence ID" value="GAA1703109.1"/>
    <property type="molecule type" value="Genomic_DNA"/>
</dbReference>
<keyword evidence="2" id="KW-1185">Reference proteome</keyword>
<gene>
    <name evidence="1" type="ORF">GCM10009745_58130</name>
</gene>
<evidence type="ECO:0000313" key="2">
    <source>
        <dbReference type="Proteomes" id="UP001500280"/>
    </source>
</evidence>
<proteinExistence type="predicted"/>